<dbReference type="InterPro" id="IPR015421">
    <property type="entry name" value="PyrdxlP-dep_Trfase_major"/>
</dbReference>
<dbReference type="EMBL" id="UINC01019658">
    <property type="protein sequence ID" value="SVA83317.1"/>
    <property type="molecule type" value="Genomic_DNA"/>
</dbReference>
<feature type="domain" description="Aminotransferase class I/classII large" evidence="5">
    <location>
        <begin position="36"/>
        <end position="269"/>
    </location>
</feature>
<evidence type="ECO:0000256" key="3">
    <source>
        <dbReference type="ARBA" id="ARBA00022679"/>
    </source>
</evidence>
<dbReference type="GO" id="GO:0008483">
    <property type="term" value="F:transaminase activity"/>
    <property type="evidence" value="ECO:0007669"/>
    <property type="project" value="UniProtKB-KW"/>
</dbReference>
<dbReference type="AlphaFoldDB" id="A0A381Z3I5"/>
<dbReference type="InterPro" id="IPR004839">
    <property type="entry name" value="Aminotransferase_I/II_large"/>
</dbReference>
<accession>A0A381Z3I5</accession>
<feature type="non-terminal residue" evidence="6">
    <location>
        <position position="274"/>
    </location>
</feature>
<evidence type="ECO:0000256" key="1">
    <source>
        <dbReference type="ARBA" id="ARBA00001933"/>
    </source>
</evidence>
<dbReference type="InterPro" id="IPR015424">
    <property type="entry name" value="PyrdxlP-dep_Trfase"/>
</dbReference>
<dbReference type="Pfam" id="PF00155">
    <property type="entry name" value="Aminotran_1_2"/>
    <property type="match status" value="1"/>
</dbReference>
<dbReference type="PANTHER" id="PTHR42885">
    <property type="entry name" value="HISTIDINOL-PHOSPHATE AMINOTRANSFERASE-RELATED"/>
    <property type="match status" value="1"/>
</dbReference>
<dbReference type="GO" id="GO:0030170">
    <property type="term" value="F:pyridoxal phosphate binding"/>
    <property type="evidence" value="ECO:0007669"/>
    <property type="project" value="InterPro"/>
</dbReference>
<reference evidence="6" key="1">
    <citation type="submission" date="2018-05" db="EMBL/GenBank/DDBJ databases">
        <authorList>
            <person name="Lanie J.A."/>
            <person name="Ng W.-L."/>
            <person name="Kazmierczak K.M."/>
            <person name="Andrzejewski T.M."/>
            <person name="Davidsen T.M."/>
            <person name="Wayne K.J."/>
            <person name="Tettelin H."/>
            <person name="Glass J.I."/>
            <person name="Rusch D."/>
            <person name="Podicherti R."/>
            <person name="Tsui H.-C.T."/>
            <person name="Winkler M.E."/>
        </authorList>
    </citation>
    <scope>NUCLEOTIDE SEQUENCE</scope>
</reference>
<comment type="cofactor">
    <cofactor evidence="1">
        <name>pyridoxal 5'-phosphate</name>
        <dbReference type="ChEBI" id="CHEBI:597326"/>
    </cofactor>
</comment>
<sequence>MKRSLSGESFKSPVSRWVPARIRNLSLYPASTGKGMLKLDAMENPYVWPEDIRRLWQQELHKVPLNCYPDPQASALREQLKKWCGLNSNVGLMLGNGSDELIQIIAMTLGGPDRVILAPEPSFAMYSLIAQVIGAQYVGVRRTANFDIDLPALLDAIDEHNPCCIFLAHPNNPTGNLCTPEVVERVLDAAGGLVVLDEAYHAFSRSTFLDLVGDHDNLIVIRTFSKLGLAALRLGFLVGPKDWLAEFDKVRLPYNINALTQASVCFALHHMDWF</sequence>
<evidence type="ECO:0000313" key="6">
    <source>
        <dbReference type="EMBL" id="SVA83317.1"/>
    </source>
</evidence>
<name>A0A381Z3I5_9ZZZZ</name>
<keyword evidence="2" id="KW-0032">Aminotransferase</keyword>
<evidence type="ECO:0000256" key="4">
    <source>
        <dbReference type="ARBA" id="ARBA00022898"/>
    </source>
</evidence>
<evidence type="ECO:0000256" key="2">
    <source>
        <dbReference type="ARBA" id="ARBA00022576"/>
    </source>
</evidence>
<dbReference type="PANTHER" id="PTHR42885:SF2">
    <property type="entry name" value="HISTIDINOL-PHOSPHATE AMINOTRANSFERASE"/>
    <property type="match status" value="1"/>
</dbReference>
<dbReference type="Gene3D" id="3.90.1150.10">
    <property type="entry name" value="Aspartate Aminotransferase, domain 1"/>
    <property type="match status" value="1"/>
</dbReference>
<dbReference type="InterPro" id="IPR015422">
    <property type="entry name" value="PyrdxlP-dep_Trfase_small"/>
</dbReference>
<evidence type="ECO:0000259" key="5">
    <source>
        <dbReference type="Pfam" id="PF00155"/>
    </source>
</evidence>
<dbReference type="SUPFAM" id="SSF53383">
    <property type="entry name" value="PLP-dependent transferases"/>
    <property type="match status" value="1"/>
</dbReference>
<dbReference type="Gene3D" id="3.40.640.10">
    <property type="entry name" value="Type I PLP-dependent aspartate aminotransferase-like (Major domain)"/>
    <property type="match status" value="1"/>
</dbReference>
<dbReference type="CDD" id="cd00609">
    <property type="entry name" value="AAT_like"/>
    <property type="match status" value="1"/>
</dbReference>
<proteinExistence type="predicted"/>
<organism evidence="6">
    <name type="scientific">marine metagenome</name>
    <dbReference type="NCBI Taxonomy" id="408172"/>
    <lineage>
        <taxon>unclassified sequences</taxon>
        <taxon>metagenomes</taxon>
        <taxon>ecological metagenomes</taxon>
    </lineage>
</organism>
<keyword evidence="4" id="KW-0663">Pyridoxal phosphate</keyword>
<protein>
    <recommendedName>
        <fullName evidence="5">Aminotransferase class I/classII large domain-containing protein</fullName>
    </recommendedName>
</protein>
<gene>
    <name evidence="6" type="ORF">METZ01_LOCUS136171</name>
</gene>
<keyword evidence="3" id="KW-0808">Transferase</keyword>